<dbReference type="Gene3D" id="3.40.228.10">
    <property type="entry name" value="Dimethylsulfoxide Reductase, domain 2"/>
    <property type="match status" value="1"/>
</dbReference>
<evidence type="ECO:0000256" key="3">
    <source>
        <dbReference type="ARBA" id="ARBA00022505"/>
    </source>
</evidence>
<dbReference type="Gene3D" id="2.40.40.20">
    <property type="match status" value="1"/>
</dbReference>
<evidence type="ECO:0000259" key="7">
    <source>
        <dbReference type="Pfam" id="PF01568"/>
    </source>
</evidence>
<feature type="domain" description="Molybdopterin oxidoreductase" evidence="6">
    <location>
        <begin position="48"/>
        <end position="503"/>
    </location>
</feature>
<dbReference type="EMBL" id="JH660639">
    <property type="protein sequence ID" value="EIM30299.1"/>
    <property type="molecule type" value="Genomic_DNA"/>
</dbReference>
<accession>I4Z257</accession>
<dbReference type="CDD" id="cd02769">
    <property type="entry name" value="MopB_DMSOR-BSOR-TMAOR"/>
    <property type="match status" value="1"/>
</dbReference>
<dbReference type="GO" id="GO:0043546">
    <property type="term" value="F:molybdopterin cofactor binding"/>
    <property type="evidence" value="ECO:0007669"/>
    <property type="project" value="InterPro"/>
</dbReference>
<dbReference type="HOGENOM" id="CLU_000422_13_3_5"/>
<dbReference type="Pfam" id="PF18364">
    <property type="entry name" value="Molybdopterin_N"/>
    <property type="match status" value="1"/>
</dbReference>
<evidence type="ECO:0000256" key="1">
    <source>
        <dbReference type="ARBA" id="ARBA00001942"/>
    </source>
</evidence>
<comment type="similarity">
    <text evidence="2">Belongs to the prokaryotic molybdopterin-containing oxidoreductase family.</text>
</comment>
<feature type="domain" description="Molybdopterin dinucleotide-binding" evidence="7">
    <location>
        <begin position="620"/>
        <end position="740"/>
    </location>
</feature>
<dbReference type="GO" id="GO:0009055">
    <property type="term" value="F:electron transfer activity"/>
    <property type="evidence" value="ECO:0007669"/>
    <property type="project" value="TreeGrafter"/>
</dbReference>
<protein>
    <submittedName>
        <fullName evidence="9">Anaerobic dehydrogenase, typically selenocysteine-containing</fullName>
    </submittedName>
</protein>
<dbReference type="InterPro" id="IPR009010">
    <property type="entry name" value="Asp_de-COase-like_dom_sf"/>
</dbReference>
<evidence type="ECO:0000256" key="2">
    <source>
        <dbReference type="ARBA" id="ARBA00010312"/>
    </source>
</evidence>
<sequence>MGLTSTHWGVYRIRKSEGRLVGLDPVEWDRDPSPLGRSMPEGVRAPSRIARPAIREGFLKNRGASREGRGSEPFVEVGWDEAFDIVAEELQRVRRDFGNEAIYGGSYGWSSAGRFHHAQSQLNRFLRLIGGYTDSVDSYSLGAARVILRHVVAPWEDLVLSHTGWQTLEQNTELFMAFGGLPGKNTQVNPGGASEHIVRPALARMAAAGVHFVNVSPVRADLGDVAQAEWVPVRPGSDTALMLGLAHVLVTETLYDRDFIERYAVGFETFRDYLLGHSDGIAKDADWAAVLTDIPAGRIRDLARAMASRRTMINVAWSLQRAEHGEQPYWMGITLAALLGQIGLPGGGFGVGYACMNSVGAGRYPFSGPRLPQGTNPLASFIPVARVADMFLNPGQPYDYDGKSYRYPNIRLVYWAGGNIFHHHQDINKLIRAWRRPEVTIVHDAFWTAHAKFSDIVLPATTTLERNDIGSASLDRFMIAMQKAVEPFAEARDDYAIFSGIAARLGLEEAFTEGRTPEQWLRVLYEESRPRAETFGIELPDFDTFWREGFVDLPRPRTDSLMLDDFRRDPDRHPLKTPSGRLEITSQAIGSFGYREIPAHPAWQPPAEWLGSATAARYPLHLLSNQPRTRLHSQFDHGAVSRESKIQGREPLTMNPADAAARGLTPGAVVRVYNDRGAFLAGLAVSDDIRPGVAQIATGAWYDPVERGTVGSLDAHGNPNLVTQDVGASRLSQGCAAQSVLVQVEGFEGPLPPITAFDPPPFIQPDLSGIPSTDRT</sequence>
<dbReference type="STRING" id="864069.MicloDRAFT_00011040"/>
<evidence type="ECO:0000259" key="6">
    <source>
        <dbReference type="Pfam" id="PF00384"/>
    </source>
</evidence>
<dbReference type="InterPro" id="IPR041954">
    <property type="entry name" value="CT_DMSOR/BSOR/TMAOR"/>
</dbReference>
<gene>
    <name evidence="9" type="ORF">MicloDRAFT_00011040</name>
</gene>
<dbReference type="Pfam" id="PF01568">
    <property type="entry name" value="Molydop_binding"/>
    <property type="match status" value="1"/>
</dbReference>
<evidence type="ECO:0000256" key="4">
    <source>
        <dbReference type="ARBA" id="ARBA00022723"/>
    </source>
</evidence>
<keyword evidence="10" id="KW-1185">Reference proteome</keyword>
<dbReference type="PANTHER" id="PTHR43742">
    <property type="entry name" value="TRIMETHYLAMINE-N-OXIDE REDUCTASE"/>
    <property type="match status" value="1"/>
</dbReference>
<dbReference type="RefSeq" id="WP_009489782.1">
    <property type="nucleotide sequence ID" value="NZ_CP141050.1"/>
</dbReference>
<dbReference type="InterPro" id="IPR050612">
    <property type="entry name" value="Prok_Mopterin_Oxidored"/>
</dbReference>
<name>I4Z257_9HYPH</name>
<dbReference type="InterPro" id="IPR006657">
    <property type="entry name" value="MoPterin_dinucl-bd_dom"/>
</dbReference>
<dbReference type="Gene3D" id="3.40.50.740">
    <property type="match status" value="1"/>
</dbReference>
<dbReference type="AlphaFoldDB" id="I4Z257"/>
<dbReference type="OrthoDB" id="9759518at2"/>
<dbReference type="GO" id="GO:0030151">
    <property type="term" value="F:molybdenum ion binding"/>
    <property type="evidence" value="ECO:0007669"/>
    <property type="project" value="TreeGrafter"/>
</dbReference>
<dbReference type="InterPro" id="IPR006656">
    <property type="entry name" value="Mopterin_OxRdtase"/>
</dbReference>
<dbReference type="eggNOG" id="COG0243">
    <property type="taxonomic scope" value="Bacteria"/>
</dbReference>
<dbReference type="GO" id="GO:0030288">
    <property type="term" value="C:outer membrane-bounded periplasmic space"/>
    <property type="evidence" value="ECO:0007669"/>
    <property type="project" value="TreeGrafter"/>
</dbReference>
<dbReference type="CDD" id="cd02793">
    <property type="entry name" value="MopB_CT_DMSOR-BSOR-TMAOR"/>
    <property type="match status" value="1"/>
</dbReference>
<dbReference type="Pfam" id="PF00384">
    <property type="entry name" value="Molybdopterin"/>
    <property type="match status" value="1"/>
</dbReference>
<dbReference type="PATRIC" id="fig|864069.3.peg.1227"/>
<evidence type="ECO:0000313" key="9">
    <source>
        <dbReference type="EMBL" id="EIM30299.1"/>
    </source>
</evidence>
<keyword evidence="4" id="KW-0479">Metal-binding</keyword>
<dbReference type="Proteomes" id="UP000003947">
    <property type="component" value="Unassembled WGS sequence"/>
</dbReference>
<dbReference type="GO" id="GO:0016491">
    <property type="term" value="F:oxidoreductase activity"/>
    <property type="evidence" value="ECO:0007669"/>
    <property type="project" value="UniProtKB-KW"/>
</dbReference>
<dbReference type="SUPFAM" id="SSF53706">
    <property type="entry name" value="Formate dehydrogenase/DMSO reductase, domains 1-3"/>
    <property type="match status" value="1"/>
</dbReference>
<reference evidence="9 10" key="1">
    <citation type="submission" date="2012-02" db="EMBL/GenBank/DDBJ databases">
        <title>Improved High-Quality Draft sequence of Microvirga sp. WSM3557.</title>
        <authorList>
            <consortium name="US DOE Joint Genome Institute"/>
            <person name="Lucas S."/>
            <person name="Han J."/>
            <person name="Lapidus A."/>
            <person name="Cheng J.-F."/>
            <person name="Goodwin L."/>
            <person name="Pitluck S."/>
            <person name="Peters L."/>
            <person name="Zhang X."/>
            <person name="Detter J.C."/>
            <person name="Han C."/>
            <person name="Tapia R."/>
            <person name="Land M."/>
            <person name="Hauser L."/>
            <person name="Kyrpides N."/>
            <person name="Ivanova N."/>
            <person name="Pagani I."/>
            <person name="Brau L."/>
            <person name="Yates R."/>
            <person name="O'Hara G."/>
            <person name="Rui T."/>
            <person name="Howieson J."/>
            <person name="Reeve W."/>
            <person name="Woyke T."/>
        </authorList>
    </citation>
    <scope>NUCLEOTIDE SEQUENCE [LARGE SCALE GENOMIC DNA]</scope>
    <source>
        <strain evidence="9 10">WSM3557</strain>
    </source>
</reference>
<dbReference type="SUPFAM" id="SSF50692">
    <property type="entry name" value="ADC-like"/>
    <property type="match status" value="1"/>
</dbReference>
<evidence type="ECO:0000259" key="8">
    <source>
        <dbReference type="Pfam" id="PF18364"/>
    </source>
</evidence>
<evidence type="ECO:0000313" key="10">
    <source>
        <dbReference type="Proteomes" id="UP000003947"/>
    </source>
</evidence>
<comment type="cofactor">
    <cofactor evidence="1">
        <name>Mo-bis(molybdopterin guanine dinucleotide)</name>
        <dbReference type="ChEBI" id="CHEBI:60539"/>
    </cofactor>
</comment>
<feature type="domain" description="Molybdopterin oxidoreductase N-terminal" evidence="8">
    <location>
        <begin position="4"/>
        <end position="44"/>
    </location>
</feature>
<dbReference type="PANTHER" id="PTHR43742:SF10">
    <property type="entry name" value="TRIMETHYLAMINE-N-OXIDE REDUCTASE 2"/>
    <property type="match status" value="1"/>
</dbReference>
<dbReference type="GO" id="GO:0009061">
    <property type="term" value="P:anaerobic respiration"/>
    <property type="evidence" value="ECO:0007669"/>
    <property type="project" value="TreeGrafter"/>
</dbReference>
<organism evidence="9 10">
    <name type="scientific">Microvirga lotononidis</name>
    <dbReference type="NCBI Taxonomy" id="864069"/>
    <lineage>
        <taxon>Bacteria</taxon>
        <taxon>Pseudomonadati</taxon>
        <taxon>Pseudomonadota</taxon>
        <taxon>Alphaproteobacteria</taxon>
        <taxon>Hyphomicrobiales</taxon>
        <taxon>Methylobacteriaceae</taxon>
        <taxon>Microvirga</taxon>
    </lineage>
</organism>
<keyword evidence="3" id="KW-0500">Molybdenum</keyword>
<evidence type="ECO:0000256" key="5">
    <source>
        <dbReference type="ARBA" id="ARBA00023002"/>
    </source>
</evidence>
<dbReference type="Gene3D" id="3.90.55.10">
    <property type="entry name" value="Dimethylsulfoxide Reductase, domain 3"/>
    <property type="match status" value="1"/>
</dbReference>
<keyword evidence="5" id="KW-0560">Oxidoreductase</keyword>
<proteinExistence type="inferred from homology"/>
<dbReference type="InterPro" id="IPR041460">
    <property type="entry name" value="Molybdopterin_N"/>
</dbReference>